<dbReference type="SUPFAM" id="SSF53187">
    <property type="entry name" value="Zn-dependent exopeptidases"/>
    <property type="match status" value="1"/>
</dbReference>
<dbReference type="PANTHER" id="PTHR43808">
    <property type="entry name" value="ACETYLORNITHINE DEACETYLASE"/>
    <property type="match status" value="1"/>
</dbReference>
<dbReference type="InterPro" id="IPR002933">
    <property type="entry name" value="Peptidase_M20"/>
</dbReference>
<dbReference type="Pfam" id="PF01546">
    <property type="entry name" value="Peptidase_M20"/>
    <property type="match status" value="1"/>
</dbReference>
<dbReference type="Gene3D" id="3.40.630.10">
    <property type="entry name" value="Zn peptidases"/>
    <property type="match status" value="1"/>
</dbReference>
<accession>A0A367ETI0</accession>
<dbReference type="InterPro" id="IPR050072">
    <property type="entry name" value="Peptidase_M20A"/>
</dbReference>
<protein>
    <submittedName>
        <fullName evidence="2">M20/M25/M40 family metallo-hydrolase</fullName>
    </submittedName>
</protein>
<dbReference type="Proteomes" id="UP000252914">
    <property type="component" value="Unassembled WGS sequence"/>
</dbReference>
<name>A0A367ETI0_9ACTN</name>
<dbReference type="AlphaFoldDB" id="A0A367ETI0"/>
<gene>
    <name evidence="2" type="ORF">DTL70_18025</name>
</gene>
<dbReference type="RefSeq" id="WP_114022976.1">
    <property type="nucleotide sequence ID" value="NZ_QOIN01000046.1"/>
</dbReference>
<evidence type="ECO:0000313" key="2">
    <source>
        <dbReference type="EMBL" id="RCG21341.1"/>
    </source>
</evidence>
<evidence type="ECO:0000256" key="1">
    <source>
        <dbReference type="SAM" id="MobiDB-lite"/>
    </source>
</evidence>
<comment type="caution">
    <text evidence="2">The sequence shown here is derived from an EMBL/GenBank/DDBJ whole genome shotgun (WGS) entry which is preliminary data.</text>
</comment>
<sequence>MRPPGGGAAWPGSGGPSAALLTAADHDLLLALLRTPTVSPLETGEPDTRDRLRQAQRAYAEAAGKAGLGVVRHAAPEQAALHRDDVPAAVRAAARDPAFLAGQPSLVLRLGPARPRRQTVMFNVHLDTVAGSQPVTFDGERFTGRGAVDAKGPAVALLAGVRAAAAAEPALGREVSVLVQAVCGEEGGAMGTFGTRPLVEAGYVGRLNVFCEPTGLRHLPRATASMTARLRAAGEDAVDDRPQAGHNATVLLGFLAQYLAAEFGSHPARADATGTACVAGLHTGHAHNRVYGTGSLLVNVAYADAAEGAAAEQALSDTVADGLRAFTARFAGTRDFARTAAEAAALTRLEWDKRGLPALRADLLGDLWAEEVLAAAAVPRQTAAEPAFTCDAIWMHGVPGTYTTVLGPGRLDTNNAHAAGEFVALADLEAFAAQVRALLLSFTDRLRARRRPASTPATEPGKTSKGNPA</sequence>
<organism evidence="2 3">
    <name type="scientific">Streptomyces diacarni</name>
    <dbReference type="NCBI Taxonomy" id="2800381"/>
    <lineage>
        <taxon>Bacteria</taxon>
        <taxon>Bacillati</taxon>
        <taxon>Actinomycetota</taxon>
        <taxon>Actinomycetes</taxon>
        <taxon>Kitasatosporales</taxon>
        <taxon>Streptomycetaceae</taxon>
        <taxon>Streptomyces</taxon>
    </lineage>
</organism>
<dbReference type="GO" id="GO:0016787">
    <property type="term" value="F:hydrolase activity"/>
    <property type="evidence" value="ECO:0007669"/>
    <property type="project" value="UniProtKB-KW"/>
</dbReference>
<keyword evidence="2" id="KW-0378">Hydrolase</keyword>
<feature type="region of interest" description="Disordered" evidence="1">
    <location>
        <begin position="450"/>
        <end position="469"/>
    </location>
</feature>
<proteinExistence type="predicted"/>
<dbReference type="EMBL" id="QOIN01000046">
    <property type="protein sequence ID" value="RCG21341.1"/>
    <property type="molecule type" value="Genomic_DNA"/>
</dbReference>
<evidence type="ECO:0000313" key="3">
    <source>
        <dbReference type="Proteomes" id="UP000252914"/>
    </source>
</evidence>
<keyword evidence="3" id="KW-1185">Reference proteome</keyword>
<reference evidence="2 3" key="1">
    <citation type="submission" date="2018-06" db="EMBL/GenBank/DDBJ databases">
        <title>Streptomyces reniochalinae sp. nov. and Streptomyces diacarnus sp. nov. from marine sponges.</title>
        <authorList>
            <person name="Li L."/>
        </authorList>
    </citation>
    <scope>NUCLEOTIDE SEQUENCE [LARGE SCALE GENOMIC DNA]</scope>
    <source>
        <strain evidence="2 3">LHW51701</strain>
    </source>
</reference>